<sequence length="43" mass="5031">MHLFSKNFANPLDSVNDYFTLLNNKNKVINGLVIFKLLKKYSK</sequence>
<reference evidence="1 2" key="1">
    <citation type="submission" date="2021-08" db="EMBL/GenBank/DDBJ databases">
        <title>Endosymbiont genome of Braarudosphaera bigelowii.</title>
        <authorList>
            <person name="Suzuki S."/>
            <person name="Ishida K."/>
        </authorList>
    </citation>
    <scope>NUCLEOTIDE SEQUENCE [LARGE SCALE GENOMIC DNA]</scope>
    <source>
        <strain evidence="1">CPSB-1</strain>
    </source>
</reference>
<dbReference type="EMBL" id="AP024987">
    <property type="protein sequence ID" value="BDA39952.1"/>
    <property type="molecule type" value="Genomic_DNA"/>
</dbReference>
<accession>A0ABN6K354</accession>
<keyword evidence="2" id="KW-1185">Reference proteome</keyword>
<organism evidence="1 2">
    <name type="scientific">cyanobacterium endosymbiont of Braarudosphaera bigelowii</name>
    <dbReference type="NCBI Taxonomy" id="1285375"/>
    <lineage>
        <taxon>Bacteria</taxon>
        <taxon>Bacillati</taxon>
        <taxon>Cyanobacteriota</taxon>
        <taxon>Cyanophyceae</taxon>
        <taxon>Oscillatoriophycideae</taxon>
        <taxon>Chroococcales</taxon>
        <taxon>Aphanothecaceae</taxon>
        <taxon>Candidatus Atelocyanobacterium</taxon>
        <taxon>Candidatus Atelocyanobacterium thalassae</taxon>
    </lineage>
</organism>
<proteinExistence type="predicted"/>
<dbReference type="Proteomes" id="UP001319803">
    <property type="component" value="Chromosome"/>
</dbReference>
<protein>
    <submittedName>
        <fullName evidence="1">Uncharacterized protein</fullName>
    </submittedName>
</protein>
<evidence type="ECO:0000313" key="1">
    <source>
        <dbReference type="EMBL" id="BDA39952.1"/>
    </source>
</evidence>
<gene>
    <name evidence="1" type="ORF">CPARK_000079200</name>
</gene>
<name>A0ABN6K354_9CHRO</name>
<evidence type="ECO:0000313" key="2">
    <source>
        <dbReference type="Proteomes" id="UP001319803"/>
    </source>
</evidence>